<dbReference type="PANTHER" id="PTHR30026:SF20">
    <property type="entry name" value="OUTER MEMBRANE PROTEIN TOLC"/>
    <property type="match status" value="1"/>
</dbReference>
<proteinExistence type="inferred from homology"/>
<comment type="similarity">
    <text evidence="2">Belongs to the outer membrane factor (OMF) (TC 1.B.17) family.</text>
</comment>
<dbReference type="InterPro" id="IPR051906">
    <property type="entry name" value="TolC-like"/>
</dbReference>
<sequence>MVRLSNILLFLCIASSASAQQLLSLDSCRAMAIRNNKQLSISRLKQEVARNTRKAVRTKYLPKIDVLGGYEYTSKEISLLSDEQKSGLNNIGNKANGMIGNEVTPIISSLTQQGIITPEQASHLGNFISHFGSSMGEVLNHAGHKIVDAFETDTRNMFMASVMLKQPIYMGGGIIAANRMAKINEELTRNGAEATRQNTIYDIDLAYWTVVSLKHKQKLSHSYLDLVRKLDDDVAKMIREGVATRADGLRVNVKVNEAEMTVTQVDNGLSLAKMYLCQLCGLPLDSDITLEDESRDNIITENIQQDADVQTAISNRPELKMLENAVGISEQSTKITRAAYLPQVALTAGYTTTNPNIYNGFENKFSGVWNVGVIVRIPVWNWFESEYKVKSSKIATSIARLELNEAQEKVELQVSQSKFKIDEANRRLSMANKNIKSAEENLRSANLGFKEGVMQTTDVMEAQTAWLQAQSQKIDAEIDVKLSQINLRKALGILE</sequence>
<dbReference type="Gene3D" id="1.20.1600.10">
    <property type="entry name" value="Outer membrane efflux proteins (OEP)"/>
    <property type="match status" value="1"/>
</dbReference>
<evidence type="ECO:0000256" key="2">
    <source>
        <dbReference type="ARBA" id="ARBA00007613"/>
    </source>
</evidence>
<evidence type="ECO:0000313" key="13">
    <source>
        <dbReference type="Proteomes" id="UP001168478"/>
    </source>
</evidence>
<dbReference type="GO" id="GO:0009279">
    <property type="term" value="C:cell outer membrane"/>
    <property type="evidence" value="ECO:0007669"/>
    <property type="project" value="UniProtKB-SubCell"/>
</dbReference>
<evidence type="ECO:0000256" key="1">
    <source>
        <dbReference type="ARBA" id="ARBA00004442"/>
    </source>
</evidence>
<evidence type="ECO:0000256" key="3">
    <source>
        <dbReference type="ARBA" id="ARBA00022448"/>
    </source>
</evidence>
<keyword evidence="6" id="KW-0472">Membrane</keyword>
<keyword evidence="7" id="KW-0998">Cell outer membrane</keyword>
<keyword evidence="9" id="KW-0732">Signal</keyword>
<evidence type="ECO:0000313" key="11">
    <source>
        <dbReference type="EMBL" id="MDN0025030.1"/>
    </source>
</evidence>
<dbReference type="PANTHER" id="PTHR30026">
    <property type="entry name" value="OUTER MEMBRANE PROTEIN TOLC"/>
    <property type="match status" value="1"/>
</dbReference>
<dbReference type="SUPFAM" id="SSF56954">
    <property type="entry name" value="Outer membrane efflux proteins (OEP)"/>
    <property type="match status" value="1"/>
</dbReference>
<evidence type="ECO:0000256" key="7">
    <source>
        <dbReference type="ARBA" id="ARBA00023237"/>
    </source>
</evidence>
<feature type="chain" id="PRO_5043790316" evidence="9">
    <location>
        <begin position="20"/>
        <end position="495"/>
    </location>
</feature>
<name>A0AAW7JQ62_9BACT</name>
<dbReference type="AlphaFoldDB" id="A0AAW7JQ62"/>
<dbReference type="RefSeq" id="WP_021994347.1">
    <property type="nucleotide sequence ID" value="NZ_JAUEIE010000009.1"/>
</dbReference>
<dbReference type="GO" id="GO:0015288">
    <property type="term" value="F:porin activity"/>
    <property type="evidence" value="ECO:0007669"/>
    <property type="project" value="TreeGrafter"/>
</dbReference>
<comment type="caution">
    <text evidence="11">The sequence shown here is derived from an EMBL/GenBank/DDBJ whole genome shotgun (WGS) entry which is preliminary data.</text>
</comment>
<keyword evidence="12" id="KW-1185">Reference proteome</keyword>
<dbReference type="InterPro" id="IPR003423">
    <property type="entry name" value="OMP_efflux"/>
</dbReference>
<protein>
    <submittedName>
        <fullName evidence="11">TolC family protein</fullName>
    </submittedName>
</protein>
<feature type="signal peptide" evidence="9">
    <location>
        <begin position="1"/>
        <end position="19"/>
    </location>
</feature>
<dbReference type="Proteomes" id="UP001168478">
    <property type="component" value="Unassembled WGS sequence"/>
</dbReference>
<dbReference type="GO" id="GO:1990281">
    <property type="term" value="C:efflux pump complex"/>
    <property type="evidence" value="ECO:0007669"/>
    <property type="project" value="TreeGrafter"/>
</dbReference>
<reference evidence="11" key="1">
    <citation type="submission" date="2023-06" db="EMBL/GenBank/DDBJ databases">
        <authorList>
            <person name="Zeman M."/>
            <person name="Kubasova T."/>
            <person name="Jahodarova E."/>
            <person name="Nykrynova M."/>
            <person name="Rychlik I."/>
        </authorList>
    </citation>
    <scope>NUCLEOTIDE SEQUENCE</scope>
    <source>
        <strain evidence="11">ET15</strain>
        <strain evidence="10">ET37</strain>
    </source>
</reference>
<feature type="coiled-coil region" evidence="8">
    <location>
        <begin position="421"/>
        <end position="448"/>
    </location>
</feature>
<comment type="subcellular location">
    <subcellularLocation>
        <location evidence="1">Cell outer membrane</location>
    </subcellularLocation>
</comment>
<dbReference type="Pfam" id="PF02321">
    <property type="entry name" value="OEP"/>
    <property type="match status" value="1"/>
</dbReference>
<organism evidence="11 13">
    <name type="scientific">Leyella lascolaii</name>
    <dbReference type="NCBI Taxonomy" id="1776379"/>
    <lineage>
        <taxon>Bacteria</taxon>
        <taxon>Pseudomonadati</taxon>
        <taxon>Bacteroidota</taxon>
        <taxon>Bacteroidia</taxon>
        <taxon>Bacteroidales</taxon>
        <taxon>Prevotellaceae</taxon>
        <taxon>Leyella</taxon>
    </lineage>
</organism>
<evidence type="ECO:0000313" key="12">
    <source>
        <dbReference type="Proteomes" id="UP001167831"/>
    </source>
</evidence>
<evidence type="ECO:0000313" key="10">
    <source>
        <dbReference type="EMBL" id="MDN0023155.1"/>
    </source>
</evidence>
<keyword evidence="4" id="KW-1134">Transmembrane beta strand</keyword>
<keyword evidence="5" id="KW-0812">Transmembrane</keyword>
<evidence type="ECO:0000256" key="4">
    <source>
        <dbReference type="ARBA" id="ARBA00022452"/>
    </source>
</evidence>
<evidence type="ECO:0000256" key="9">
    <source>
        <dbReference type="SAM" id="SignalP"/>
    </source>
</evidence>
<reference evidence="11" key="2">
    <citation type="submission" date="2023-08" db="EMBL/GenBank/DDBJ databases">
        <title>Identification and characterization of horizontal gene transfer across gut microbiota members of farm animals based on homology search.</title>
        <authorList>
            <person name="Schwarzerova J."/>
            <person name="Nykrynova M."/>
            <person name="Jureckova K."/>
            <person name="Cejkova D."/>
            <person name="Rychlik I."/>
        </authorList>
    </citation>
    <scope>NUCLEOTIDE SEQUENCE</scope>
    <source>
        <strain evidence="11">ET15</strain>
        <strain evidence="10">ET37</strain>
    </source>
</reference>
<dbReference type="EMBL" id="JAUEIF010000004">
    <property type="protein sequence ID" value="MDN0025030.1"/>
    <property type="molecule type" value="Genomic_DNA"/>
</dbReference>
<evidence type="ECO:0000256" key="6">
    <source>
        <dbReference type="ARBA" id="ARBA00023136"/>
    </source>
</evidence>
<keyword evidence="3" id="KW-0813">Transport</keyword>
<evidence type="ECO:0000256" key="8">
    <source>
        <dbReference type="SAM" id="Coils"/>
    </source>
</evidence>
<dbReference type="EMBL" id="JAUEIE010000009">
    <property type="protein sequence ID" value="MDN0023155.1"/>
    <property type="molecule type" value="Genomic_DNA"/>
</dbReference>
<keyword evidence="8" id="KW-0175">Coiled coil</keyword>
<dbReference type="Proteomes" id="UP001167831">
    <property type="component" value="Unassembled WGS sequence"/>
</dbReference>
<evidence type="ECO:0000256" key="5">
    <source>
        <dbReference type="ARBA" id="ARBA00022692"/>
    </source>
</evidence>
<accession>A0AAW7JQ62</accession>
<dbReference type="GO" id="GO:0015562">
    <property type="term" value="F:efflux transmembrane transporter activity"/>
    <property type="evidence" value="ECO:0007669"/>
    <property type="project" value="InterPro"/>
</dbReference>
<gene>
    <name evidence="10" type="ORF">QVN81_09010</name>
    <name evidence="11" type="ORF">QVN84_05790</name>
</gene>